<evidence type="ECO:0000313" key="1">
    <source>
        <dbReference type="EMBL" id="MRX71572.1"/>
    </source>
</evidence>
<reference evidence="1 2" key="1">
    <citation type="submission" date="2019-11" db="EMBL/GenBank/DDBJ databases">
        <title>Bacillus lacus genome.</title>
        <authorList>
            <person name="Allen C.J."/>
            <person name="Newman J.D."/>
        </authorList>
    </citation>
    <scope>NUCLEOTIDE SEQUENCE [LARGE SCALE GENOMIC DNA]</scope>
    <source>
        <strain evidence="1 2">KCTC 33946</strain>
    </source>
</reference>
<keyword evidence="2" id="KW-1185">Reference proteome</keyword>
<dbReference type="EMBL" id="WKKI01000005">
    <property type="protein sequence ID" value="MRX71572.1"/>
    <property type="molecule type" value="Genomic_DNA"/>
</dbReference>
<evidence type="ECO:0000313" key="2">
    <source>
        <dbReference type="Proteomes" id="UP000448867"/>
    </source>
</evidence>
<sequence length="390" mass="45053">MKKRYLILALVLIIFIASIYALLSRNTETILVDGIEKFEPLKNSNHYLLYYPADKRVSQENTIVKEVTADGKVVREYEIRDQYFRRMSAHQKPNHSNSLYISLFGEATIDNYYYTYDISKKKFQRVKLDYFDYEVGVDHIMHYGDSVLLQTLVSHKTGEQNVNAETNEFNVSISNFSTQNSFETEYGHAPKWAPLLQFNGKIIYGTSGQVDEEDIYVNSGIGVIDLENQKAEYMNINKNADMYPLYSTEEYAYVLGESGEVISYNTDFDYEVQKPFQGMSKDDIFFNEESSQLLLNSITALYQVYSQKKGSIIGLLTYEPALTFQPLQKEYLDPDSSYRFLYQDQENGEIYIISSSEREEKLLVIDNTSFSLKADIPVTNSHLLDFVAKN</sequence>
<dbReference type="AlphaFoldDB" id="A0A7X2LZ49"/>
<gene>
    <name evidence="1" type="ORF">GJU40_05200</name>
</gene>
<comment type="caution">
    <text evidence="1">The sequence shown here is derived from an EMBL/GenBank/DDBJ whole genome shotgun (WGS) entry which is preliminary data.</text>
</comment>
<accession>A0A7X2LZ49</accession>
<name>A0A7X2LZ49_9BACI</name>
<proteinExistence type="predicted"/>
<dbReference type="Proteomes" id="UP000448867">
    <property type="component" value="Unassembled WGS sequence"/>
</dbReference>
<organism evidence="1 2">
    <name type="scientific">Metabacillus lacus</name>
    <dbReference type="NCBI Taxonomy" id="1983721"/>
    <lineage>
        <taxon>Bacteria</taxon>
        <taxon>Bacillati</taxon>
        <taxon>Bacillota</taxon>
        <taxon>Bacilli</taxon>
        <taxon>Bacillales</taxon>
        <taxon>Bacillaceae</taxon>
        <taxon>Metabacillus</taxon>
    </lineage>
</organism>
<dbReference type="OrthoDB" id="2795075at2"/>
<dbReference type="RefSeq" id="WP_154306698.1">
    <property type="nucleotide sequence ID" value="NZ_WKKI01000005.1"/>
</dbReference>
<protein>
    <submittedName>
        <fullName evidence="1">Uncharacterized protein</fullName>
    </submittedName>
</protein>